<reference evidence="2 3" key="1">
    <citation type="journal article" date="2023" name="Life. Sci Alliance">
        <title>Evolutionary insights into 3D genome organization and epigenetic landscape of Vigna mungo.</title>
        <authorList>
            <person name="Junaid A."/>
            <person name="Singh B."/>
            <person name="Bhatia S."/>
        </authorList>
    </citation>
    <scope>NUCLEOTIDE SEQUENCE [LARGE SCALE GENOMIC DNA]</scope>
    <source>
        <strain evidence="2">Urdbean</strain>
    </source>
</reference>
<keyword evidence="3" id="KW-1185">Reference proteome</keyword>
<dbReference type="Proteomes" id="UP001374535">
    <property type="component" value="Chromosome 11"/>
</dbReference>
<organism evidence="2 3">
    <name type="scientific">Vigna mungo</name>
    <name type="common">Black gram</name>
    <name type="synonym">Phaseolus mungo</name>
    <dbReference type="NCBI Taxonomy" id="3915"/>
    <lineage>
        <taxon>Eukaryota</taxon>
        <taxon>Viridiplantae</taxon>
        <taxon>Streptophyta</taxon>
        <taxon>Embryophyta</taxon>
        <taxon>Tracheophyta</taxon>
        <taxon>Spermatophyta</taxon>
        <taxon>Magnoliopsida</taxon>
        <taxon>eudicotyledons</taxon>
        <taxon>Gunneridae</taxon>
        <taxon>Pentapetalae</taxon>
        <taxon>rosids</taxon>
        <taxon>fabids</taxon>
        <taxon>Fabales</taxon>
        <taxon>Fabaceae</taxon>
        <taxon>Papilionoideae</taxon>
        <taxon>50 kb inversion clade</taxon>
        <taxon>NPAAA clade</taxon>
        <taxon>indigoferoid/millettioid clade</taxon>
        <taxon>Phaseoleae</taxon>
        <taxon>Vigna</taxon>
    </lineage>
</organism>
<sequence>MKNIELEEAIKKNLTVIGGLRNEKAKLTNEKVGDKNALDVLNKKNIELKERVKRDSAIIMKLRYENAKLTDKKVEDKNALDVGGKNALDVLNKKNIDLEEAIRKSLTLIEGLRNENTKLTNEKVEDKNDPDGLIMKNIELDEALKNNLTIIKRLRNENAKFTDEKHEFKTFFESLERRYSKLRVSYVKVEESTHCSVDTSNAQSTKKGNKEDDVGTLGVKFKLEKEIVDLGDDDNDARCAREESKDHVMSLFKTPGMPLQGREWKGSIWIFKKIIAIKKSFNLKFPDEMKSCRWPWEAKRKEGATSMKEGATSFWWPVTAIVADDGNGGQ</sequence>
<protein>
    <submittedName>
        <fullName evidence="2">Uncharacterized protein</fullName>
    </submittedName>
</protein>
<gene>
    <name evidence="2" type="ORF">V8G54_035318</name>
</gene>
<keyword evidence="1" id="KW-0175">Coiled coil</keyword>
<dbReference type="AlphaFoldDB" id="A0AAQ3MGC6"/>
<feature type="coiled-coil region" evidence="1">
    <location>
        <begin position="102"/>
        <end position="129"/>
    </location>
</feature>
<name>A0AAQ3MGC6_VIGMU</name>
<evidence type="ECO:0000313" key="3">
    <source>
        <dbReference type="Proteomes" id="UP001374535"/>
    </source>
</evidence>
<proteinExistence type="predicted"/>
<evidence type="ECO:0000313" key="2">
    <source>
        <dbReference type="EMBL" id="WVY89804.1"/>
    </source>
</evidence>
<dbReference type="EMBL" id="CP144690">
    <property type="protein sequence ID" value="WVY89804.1"/>
    <property type="molecule type" value="Genomic_DNA"/>
</dbReference>
<accession>A0AAQ3MGC6</accession>
<evidence type="ECO:0000256" key="1">
    <source>
        <dbReference type="SAM" id="Coils"/>
    </source>
</evidence>